<keyword evidence="1" id="KW-0812">Transmembrane</keyword>
<protein>
    <submittedName>
        <fullName evidence="2">Uncharacterized protein</fullName>
    </submittedName>
</protein>
<keyword evidence="1" id="KW-0472">Membrane</keyword>
<sequence>MNLISILVGLVALVAALVAFIPLLGWMYWLIIPVAIVGFAIGQFSKSSAGRNLNLLVIVVGAVRLSIGGGFF</sequence>
<reference evidence="2 3" key="1">
    <citation type="submission" date="2019-01" db="EMBL/GenBank/DDBJ databases">
        <authorList>
            <person name="Chen W.-M."/>
        </authorList>
    </citation>
    <scope>NUCLEOTIDE SEQUENCE [LARGE SCALE GENOMIC DNA]</scope>
    <source>
        <strain evidence="2 3">CCP-7</strain>
    </source>
</reference>
<gene>
    <name evidence="2" type="ORF">EOD43_02280</name>
</gene>
<evidence type="ECO:0000256" key="1">
    <source>
        <dbReference type="SAM" id="Phobius"/>
    </source>
</evidence>
<dbReference type="EMBL" id="SACN01000001">
    <property type="protein sequence ID" value="RVT92770.1"/>
    <property type="molecule type" value="Genomic_DNA"/>
</dbReference>
<comment type="caution">
    <text evidence="2">The sequence shown here is derived from an EMBL/GenBank/DDBJ whole genome shotgun (WGS) entry which is preliminary data.</text>
</comment>
<evidence type="ECO:0000313" key="3">
    <source>
        <dbReference type="Proteomes" id="UP000282971"/>
    </source>
</evidence>
<feature type="transmembrane region" description="Helical" evidence="1">
    <location>
        <begin position="26"/>
        <end position="45"/>
    </location>
</feature>
<keyword evidence="3" id="KW-1185">Reference proteome</keyword>
<feature type="transmembrane region" description="Helical" evidence="1">
    <location>
        <begin position="52"/>
        <end position="71"/>
    </location>
</feature>
<keyword evidence="1" id="KW-1133">Transmembrane helix</keyword>
<dbReference type="RefSeq" id="WP_127740706.1">
    <property type="nucleotide sequence ID" value="NZ_SACN01000001.1"/>
</dbReference>
<dbReference type="Proteomes" id="UP000282971">
    <property type="component" value="Unassembled WGS sequence"/>
</dbReference>
<evidence type="ECO:0000313" key="2">
    <source>
        <dbReference type="EMBL" id="RVT92770.1"/>
    </source>
</evidence>
<dbReference type="OrthoDB" id="7391824at2"/>
<accession>A0A437M4W7</accession>
<dbReference type="AlphaFoldDB" id="A0A437M4W7"/>
<organism evidence="2 3">
    <name type="scientific">Sphingomonas crocodyli</name>
    <dbReference type="NCBI Taxonomy" id="1979270"/>
    <lineage>
        <taxon>Bacteria</taxon>
        <taxon>Pseudomonadati</taxon>
        <taxon>Pseudomonadota</taxon>
        <taxon>Alphaproteobacteria</taxon>
        <taxon>Sphingomonadales</taxon>
        <taxon>Sphingomonadaceae</taxon>
        <taxon>Sphingomonas</taxon>
    </lineage>
</organism>
<name>A0A437M4W7_9SPHN</name>
<proteinExistence type="predicted"/>